<protein>
    <recommendedName>
        <fullName evidence="5">UDP-N-acetylmuramate dehydrogenase</fullName>
        <ecNumber evidence="5">1.3.1.98</ecNumber>
    </recommendedName>
</protein>
<evidence type="ECO:0000256" key="11">
    <source>
        <dbReference type="ARBA" id="ARBA00022960"/>
    </source>
</evidence>
<dbReference type="PROSITE" id="PS51387">
    <property type="entry name" value="FAD_PCMH"/>
    <property type="match status" value="1"/>
</dbReference>
<keyword evidence="7" id="KW-0132">Cell division</keyword>
<dbReference type="GO" id="GO:0071949">
    <property type="term" value="F:FAD binding"/>
    <property type="evidence" value="ECO:0007669"/>
    <property type="project" value="InterPro"/>
</dbReference>
<keyword evidence="8" id="KW-0285">Flavoprotein</keyword>
<evidence type="ECO:0000256" key="15">
    <source>
        <dbReference type="ARBA" id="ARBA00023316"/>
    </source>
</evidence>
<evidence type="ECO:0000256" key="4">
    <source>
        <dbReference type="ARBA" id="ARBA00004752"/>
    </source>
</evidence>
<dbReference type="GO" id="GO:0051301">
    <property type="term" value="P:cell division"/>
    <property type="evidence" value="ECO:0007669"/>
    <property type="project" value="UniProtKB-KW"/>
</dbReference>
<evidence type="ECO:0000256" key="2">
    <source>
        <dbReference type="ARBA" id="ARBA00003921"/>
    </source>
</evidence>
<sequence>MAANELANFTTLGVGGPATRIILAKSEEELISAVKACDESKEPLLILGGGSNILVSDNGFVGTVIKVETRGNSFEIDACSGGTLTVSAGTDWDEFVAFTIEKGLANLESLSGIPGTVGGSPIQNIGAYGHEVSEVIARVRTFDRKNQEVKTFTASQCEFGYRSSIFKSEANRYVILDVTFQLRIGEGSLPIGYAELAKELGVEIGARVAIPKVREAVLKLRSAKGMLLGQGIKSAGSFFMNPILDKKIADELPSDAPRWPMSDGRVKTSAAWLMEHAGVSKGDQLAGAQISPKHVLALSNAGNATAKDLIELAKSAQEKVRAKFGITLQTEVQLVGLIL</sequence>
<keyword evidence="12" id="KW-0573">Peptidoglycan synthesis</keyword>
<organism evidence="18">
    <name type="scientific">freshwater metagenome</name>
    <dbReference type="NCBI Taxonomy" id="449393"/>
    <lineage>
        <taxon>unclassified sequences</taxon>
        <taxon>metagenomes</taxon>
        <taxon>ecological metagenomes</taxon>
    </lineage>
</organism>
<accession>A0A094QBG6</accession>
<dbReference type="PANTHER" id="PTHR21071:SF4">
    <property type="entry name" value="UDP-N-ACETYLENOLPYRUVOYLGLUCOSAMINE REDUCTASE"/>
    <property type="match status" value="1"/>
</dbReference>
<dbReference type="Pfam" id="PF02873">
    <property type="entry name" value="MurB_C"/>
    <property type="match status" value="1"/>
</dbReference>
<evidence type="ECO:0000256" key="5">
    <source>
        <dbReference type="ARBA" id="ARBA00012518"/>
    </source>
</evidence>
<evidence type="ECO:0000256" key="9">
    <source>
        <dbReference type="ARBA" id="ARBA00022827"/>
    </source>
</evidence>
<dbReference type="GO" id="GO:0071555">
    <property type="term" value="P:cell wall organization"/>
    <property type="evidence" value="ECO:0007669"/>
    <property type="project" value="UniProtKB-KW"/>
</dbReference>
<dbReference type="GO" id="GO:0008360">
    <property type="term" value="P:regulation of cell shape"/>
    <property type="evidence" value="ECO:0007669"/>
    <property type="project" value="UniProtKB-KW"/>
</dbReference>
<dbReference type="InterPro" id="IPR036318">
    <property type="entry name" value="FAD-bd_PCMH-like_sf"/>
</dbReference>
<evidence type="ECO:0000256" key="12">
    <source>
        <dbReference type="ARBA" id="ARBA00022984"/>
    </source>
</evidence>
<evidence type="ECO:0000256" key="16">
    <source>
        <dbReference type="ARBA" id="ARBA00048914"/>
    </source>
</evidence>
<evidence type="ECO:0000256" key="8">
    <source>
        <dbReference type="ARBA" id="ARBA00022630"/>
    </source>
</evidence>
<comment type="catalytic activity">
    <reaction evidence="16">
        <text>UDP-N-acetyl-alpha-D-muramate + NADP(+) = UDP-N-acetyl-3-O-(1-carboxyvinyl)-alpha-D-glucosamine + NADPH + H(+)</text>
        <dbReference type="Rhea" id="RHEA:12248"/>
        <dbReference type="ChEBI" id="CHEBI:15378"/>
        <dbReference type="ChEBI" id="CHEBI:57783"/>
        <dbReference type="ChEBI" id="CHEBI:58349"/>
        <dbReference type="ChEBI" id="CHEBI:68483"/>
        <dbReference type="ChEBI" id="CHEBI:70757"/>
        <dbReference type="EC" id="1.3.1.98"/>
    </reaction>
</comment>
<dbReference type="AlphaFoldDB" id="A0A094QBG6"/>
<evidence type="ECO:0000256" key="1">
    <source>
        <dbReference type="ARBA" id="ARBA00001974"/>
    </source>
</evidence>
<gene>
    <name evidence="18" type="ORF">GM51_1530</name>
</gene>
<keyword evidence="15" id="KW-0961">Cell wall biogenesis/degradation</keyword>
<dbReference type="Pfam" id="PF01565">
    <property type="entry name" value="FAD_binding_4"/>
    <property type="match status" value="1"/>
</dbReference>
<dbReference type="GO" id="GO:0009252">
    <property type="term" value="P:peptidoglycan biosynthetic process"/>
    <property type="evidence" value="ECO:0007669"/>
    <property type="project" value="UniProtKB-UniPathway"/>
</dbReference>
<dbReference type="NCBIfam" id="NF010478">
    <property type="entry name" value="PRK13903.1"/>
    <property type="match status" value="1"/>
</dbReference>
<keyword evidence="13" id="KW-0560">Oxidoreductase</keyword>
<evidence type="ECO:0000256" key="13">
    <source>
        <dbReference type="ARBA" id="ARBA00023002"/>
    </source>
</evidence>
<dbReference type="InterPro" id="IPR016166">
    <property type="entry name" value="FAD-bd_PCMH"/>
</dbReference>
<keyword evidence="14" id="KW-0131">Cell cycle</keyword>
<keyword evidence="10" id="KW-0521">NADP</keyword>
<evidence type="ECO:0000256" key="10">
    <source>
        <dbReference type="ARBA" id="ARBA00022857"/>
    </source>
</evidence>
<dbReference type="HAMAP" id="MF_00037">
    <property type="entry name" value="MurB"/>
    <property type="match status" value="1"/>
</dbReference>
<comment type="pathway">
    <text evidence="4">Cell wall biogenesis; peptidoglycan biosynthesis.</text>
</comment>
<keyword evidence="11" id="KW-0133">Cell shape</keyword>
<dbReference type="InterPro" id="IPR036635">
    <property type="entry name" value="MurB_C_sf"/>
</dbReference>
<dbReference type="InterPro" id="IPR003170">
    <property type="entry name" value="MurB"/>
</dbReference>
<dbReference type="SUPFAM" id="SSF56176">
    <property type="entry name" value="FAD-binding/transporter-associated domain-like"/>
    <property type="match status" value="1"/>
</dbReference>
<dbReference type="GO" id="GO:0008762">
    <property type="term" value="F:UDP-N-acetylmuramate dehydrogenase activity"/>
    <property type="evidence" value="ECO:0007669"/>
    <property type="project" value="UniProtKB-EC"/>
</dbReference>
<dbReference type="SUPFAM" id="SSF56194">
    <property type="entry name" value="Uridine diphospho-N-Acetylenolpyruvylglucosamine reductase, MurB, C-terminal domain"/>
    <property type="match status" value="1"/>
</dbReference>
<evidence type="ECO:0000313" key="18">
    <source>
        <dbReference type="EMBL" id="KGA21595.1"/>
    </source>
</evidence>
<dbReference type="PANTHER" id="PTHR21071">
    <property type="entry name" value="UDP-N-ACETYLENOLPYRUVOYLGLUCOSAMINE REDUCTASE"/>
    <property type="match status" value="1"/>
</dbReference>
<evidence type="ECO:0000256" key="7">
    <source>
        <dbReference type="ARBA" id="ARBA00022618"/>
    </source>
</evidence>
<dbReference type="EC" id="1.3.1.98" evidence="5"/>
<dbReference type="GO" id="GO:0005829">
    <property type="term" value="C:cytosol"/>
    <property type="evidence" value="ECO:0007669"/>
    <property type="project" value="TreeGrafter"/>
</dbReference>
<dbReference type="InterPro" id="IPR011601">
    <property type="entry name" value="MurB_C"/>
</dbReference>
<dbReference type="NCBIfam" id="TIGR00179">
    <property type="entry name" value="murB"/>
    <property type="match status" value="1"/>
</dbReference>
<keyword evidence="9" id="KW-0274">FAD</keyword>
<dbReference type="Gene3D" id="3.90.78.10">
    <property type="entry name" value="UDP-N-acetylenolpyruvoylglucosamine reductase, C-terminal domain"/>
    <property type="match status" value="1"/>
</dbReference>
<proteinExistence type="inferred from homology"/>
<evidence type="ECO:0000256" key="3">
    <source>
        <dbReference type="ARBA" id="ARBA00004496"/>
    </source>
</evidence>
<keyword evidence="6" id="KW-0963">Cytoplasm</keyword>
<dbReference type="InterPro" id="IPR016169">
    <property type="entry name" value="FAD-bd_PCMH_sub2"/>
</dbReference>
<dbReference type="EMBL" id="JNSL01000004">
    <property type="protein sequence ID" value="KGA21595.1"/>
    <property type="molecule type" value="Genomic_DNA"/>
</dbReference>
<comment type="caution">
    <text evidence="18">The sequence shown here is derived from an EMBL/GenBank/DDBJ whole genome shotgun (WGS) entry which is preliminary data.</text>
</comment>
<dbReference type="UniPathway" id="UPA00219"/>
<dbReference type="NCBIfam" id="NF000755">
    <property type="entry name" value="PRK00046.1"/>
    <property type="match status" value="1"/>
</dbReference>
<comment type="subcellular location">
    <subcellularLocation>
        <location evidence="3">Cytoplasm</location>
    </subcellularLocation>
</comment>
<comment type="function">
    <text evidence="2">Cell wall formation.</text>
</comment>
<feature type="domain" description="FAD-binding PCMH-type" evidence="17">
    <location>
        <begin position="14"/>
        <end position="185"/>
    </location>
</feature>
<dbReference type="Gene3D" id="3.30.43.10">
    <property type="entry name" value="Uridine Diphospho-n-acetylenolpyruvylglucosamine Reductase, domain 2"/>
    <property type="match status" value="1"/>
</dbReference>
<evidence type="ECO:0000256" key="6">
    <source>
        <dbReference type="ARBA" id="ARBA00022490"/>
    </source>
</evidence>
<dbReference type="Gene3D" id="3.30.465.10">
    <property type="match status" value="1"/>
</dbReference>
<dbReference type="InterPro" id="IPR016167">
    <property type="entry name" value="FAD-bd_PCMH_sub1"/>
</dbReference>
<dbReference type="InterPro" id="IPR006094">
    <property type="entry name" value="Oxid_FAD_bind_N"/>
</dbReference>
<evidence type="ECO:0000256" key="14">
    <source>
        <dbReference type="ARBA" id="ARBA00023306"/>
    </source>
</evidence>
<comment type="cofactor">
    <cofactor evidence="1">
        <name>FAD</name>
        <dbReference type="ChEBI" id="CHEBI:57692"/>
    </cofactor>
</comment>
<evidence type="ECO:0000259" key="17">
    <source>
        <dbReference type="PROSITE" id="PS51387"/>
    </source>
</evidence>
<reference evidence="18" key="1">
    <citation type="submission" date="2014-06" db="EMBL/GenBank/DDBJ databases">
        <title>Key roles for freshwater Actinobacteria revealed by deep metagenomic sequencing.</title>
        <authorList>
            <person name="Ghai R."/>
            <person name="Mizuno C.M."/>
            <person name="Picazo A."/>
            <person name="Camacho A."/>
            <person name="Rodriguez-Valera F."/>
        </authorList>
    </citation>
    <scope>NUCLEOTIDE SEQUENCE</scope>
</reference>
<name>A0A094QBG6_9ZZZZ</name>